<protein>
    <recommendedName>
        <fullName evidence="5">Nudix hydrolase domain-containing protein</fullName>
    </recommendedName>
</protein>
<dbReference type="Pfam" id="PF00293">
    <property type="entry name" value="NUDIX"/>
    <property type="match status" value="1"/>
</dbReference>
<dbReference type="InterPro" id="IPR015797">
    <property type="entry name" value="NUDIX_hydrolase-like_dom_sf"/>
</dbReference>
<dbReference type="PROSITE" id="PS51462">
    <property type="entry name" value="NUDIX"/>
    <property type="match status" value="1"/>
</dbReference>
<dbReference type="PANTHER" id="PTHR43046">
    <property type="entry name" value="GDP-MANNOSE MANNOSYL HYDROLASE"/>
    <property type="match status" value="1"/>
</dbReference>
<keyword evidence="7" id="KW-1185">Reference proteome</keyword>
<organism evidence="6 7">
    <name type="scientific">Nocardioides panacihumi</name>
    <dbReference type="NCBI Taxonomy" id="400774"/>
    <lineage>
        <taxon>Bacteria</taxon>
        <taxon>Bacillati</taxon>
        <taxon>Actinomycetota</taxon>
        <taxon>Actinomycetes</taxon>
        <taxon>Propionibacteriales</taxon>
        <taxon>Nocardioidaceae</taxon>
        <taxon>Nocardioides</taxon>
    </lineage>
</organism>
<evidence type="ECO:0000256" key="2">
    <source>
        <dbReference type="ARBA" id="ARBA00005582"/>
    </source>
</evidence>
<dbReference type="InterPro" id="IPR000086">
    <property type="entry name" value="NUDIX_hydrolase_dom"/>
</dbReference>
<dbReference type="Gene3D" id="3.90.79.10">
    <property type="entry name" value="Nucleoside Triphosphate Pyrophosphohydrolase"/>
    <property type="match status" value="1"/>
</dbReference>
<evidence type="ECO:0000313" key="7">
    <source>
        <dbReference type="Proteomes" id="UP001500571"/>
    </source>
</evidence>
<feature type="domain" description="Nudix hydrolase" evidence="5">
    <location>
        <begin position="19"/>
        <end position="161"/>
    </location>
</feature>
<reference evidence="6 7" key="1">
    <citation type="journal article" date="2019" name="Int. J. Syst. Evol. Microbiol.">
        <title>The Global Catalogue of Microorganisms (GCM) 10K type strain sequencing project: providing services to taxonomists for standard genome sequencing and annotation.</title>
        <authorList>
            <consortium name="The Broad Institute Genomics Platform"/>
            <consortium name="The Broad Institute Genome Sequencing Center for Infectious Disease"/>
            <person name="Wu L."/>
            <person name="Ma J."/>
        </authorList>
    </citation>
    <scope>NUCLEOTIDE SEQUENCE [LARGE SCALE GENOMIC DNA]</scope>
    <source>
        <strain evidence="6 7">JCM 15309</strain>
    </source>
</reference>
<dbReference type="EMBL" id="BAAAPB010000001">
    <property type="protein sequence ID" value="GAA1946964.1"/>
    <property type="molecule type" value="Genomic_DNA"/>
</dbReference>
<keyword evidence="3 4" id="KW-0378">Hydrolase</keyword>
<accession>A0ABN2Q8Y2</accession>
<dbReference type="InterPro" id="IPR020476">
    <property type="entry name" value="Nudix_hydrolase"/>
</dbReference>
<dbReference type="PROSITE" id="PS00893">
    <property type="entry name" value="NUDIX_BOX"/>
    <property type="match status" value="1"/>
</dbReference>
<dbReference type="SUPFAM" id="SSF55811">
    <property type="entry name" value="Nudix"/>
    <property type="match status" value="1"/>
</dbReference>
<sequence>MSAIDPTAPLERPHYTDYDTRLAAYVVVVRGDQLLLALWHDDERRRWTLPGGGVELRETPEEGAVREAREETGYDVELTGLLGIETDVFTAEQRTRGAGRDSGRPLKAVRVFYTARVVGGELTDEADGTTDEARWIPLPEVADLPRVSMVDTGLGLFAERE</sequence>
<dbReference type="InterPro" id="IPR020084">
    <property type="entry name" value="NUDIX_hydrolase_CS"/>
</dbReference>
<dbReference type="CDD" id="cd02883">
    <property type="entry name" value="NUDIX_Hydrolase"/>
    <property type="match status" value="1"/>
</dbReference>
<evidence type="ECO:0000256" key="1">
    <source>
        <dbReference type="ARBA" id="ARBA00001946"/>
    </source>
</evidence>
<proteinExistence type="inferred from homology"/>
<gene>
    <name evidence="6" type="ORF">GCM10009798_02500</name>
</gene>
<dbReference type="Proteomes" id="UP001500571">
    <property type="component" value="Unassembled WGS sequence"/>
</dbReference>
<dbReference type="PANTHER" id="PTHR43046:SF14">
    <property type="entry name" value="MUTT_NUDIX FAMILY PROTEIN"/>
    <property type="match status" value="1"/>
</dbReference>
<dbReference type="PRINTS" id="PR00502">
    <property type="entry name" value="NUDIXFAMILY"/>
</dbReference>
<comment type="cofactor">
    <cofactor evidence="1">
        <name>Mg(2+)</name>
        <dbReference type="ChEBI" id="CHEBI:18420"/>
    </cofactor>
</comment>
<comment type="similarity">
    <text evidence="2 4">Belongs to the Nudix hydrolase family.</text>
</comment>
<evidence type="ECO:0000256" key="3">
    <source>
        <dbReference type="ARBA" id="ARBA00022801"/>
    </source>
</evidence>
<evidence type="ECO:0000313" key="6">
    <source>
        <dbReference type="EMBL" id="GAA1946964.1"/>
    </source>
</evidence>
<comment type="caution">
    <text evidence="6">The sequence shown here is derived from an EMBL/GenBank/DDBJ whole genome shotgun (WGS) entry which is preliminary data.</text>
</comment>
<evidence type="ECO:0000259" key="5">
    <source>
        <dbReference type="PROSITE" id="PS51462"/>
    </source>
</evidence>
<name>A0ABN2Q8Y2_9ACTN</name>
<evidence type="ECO:0000256" key="4">
    <source>
        <dbReference type="RuleBase" id="RU003476"/>
    </source>
</evidence>
<dbReference type="RefSeq" id="WP_344041587.1">
    <property type="nucleotide sequence ID" value="NZ_BAAAPB010000001.1"/>
</dbReference>